<protein>
    <submittedName>
        <fullName evidence="1">Uncharacterized protein</fullName>
    </submittedName>
</protein>
<keyword evidence="2" id="KW-1185">Reference proteome</keyword>
<comment type="caution">
    <text evidence="1">The sequence shown here is derived from an EMBL/GenBank/DDBJ whole genome shotgun (WGS) entry which is preliminary data.</text>
</comment>
<organism evidence="1 2">
    <name type="scientific">Trichinella papuae</name>
    <dbReference type="NCBI Taxonomy" id="268474"/>
    <lineage>
        <taxon>Eukaryota</taxon>
        <taxon>Metazoa</taxon>
        <taxon>Ecdysozoa</taxon>
        <taxon>Nematoda</taxon>
        <taxon>Enoplea</taxon>
        <taxon>Dorylaimia</taxon>
        <taxon>Trichinellida</taxon>
        <taxon>Trichinellidae</taxon>
        <taxon>Trichinella</taxon>
    </lineage>
</organism>
<evidence type="ECO:0000313" key="1">
    <source>
        <dbReference type="EMBL" id="KRZ64676.1"/>
    </source>
</evidence>
<feature type="non-terminal residue" evidence="1">
    <location>
        <position position="1"/>
    </location>
</feature>
<reference evidence="1 2" key="1">
    <citation type="submission" date="2015-01" db="EMBL/GenBank/DDBJ databases">
        <title>Evolution of Trichinella species and genotypes.</title>
        <authorList>
            <person name="Korhonen P.K."/>
            <person name="Edoardo P."/>
            <person name="Giuseppe L.R."/>
            <person name="Gasser R.B."/>
        </authorList>
    </citation>
    <scope>NUCLEOTIDE SEQUENCE [LARGE SCALE GENOMIC DNA]</scope>
    <source>
        <strain evidence="1">ISS1980</strain>
    </source>
</reference>
<name>A0A0V1LYV6_9BILA</name>
<sequence>LYVEIIIVDTLSKFFPVFDDVFDEDASWKYRNMQFEQNPEMEKLHSCLCEK</sequence>
<gene>
    <name evidence="1" type="ORF">T10_9783</name>
</gene>
<accession>A0A0V1LYV6</accession>
<proteinExistence type="predicted"/>
<dbReference type="EMBL" id="JYDO01000879">
    <property type="protein sequence ID" value="KRZ64676.1"/>
    <property type="molecule type" value="Genomic_DNA"/>
</dbReference>
<dbReference type="Proteomes" id="UP000054843">
    <property type="component" value="Unassembled WGS sequence"/>
</dbReference>
<dbReference type="AlphaFoldDB" id="A0A0V1LYV6"/>
<evidence type="ECO:0000313" key="2">
    <source>
        <dbReference type="Proteomes" id="UP000054843"/>
    </source>
</evidence>